<dbReference type="RefSeq" id="WP_138228219.1">
    <property type="nucleotide sequence ID" value="NZ_AP022577.1"/>
</dbReference>
<evidence type="ECO:0000313" key="2">
    <source>
        <dbReference type="Proteomes" id="UP000465609"/>
    </source>
</evidence>
<dbReference type="Gene3D" id="3.40.50.300">
    <property type="entry name" value="P-loop containing nucleotide triphosphate hydrolases"/>
    <property type="match status" value="1"/>
</dbReference>
<name>A0ABM7IGK5_9MYCO</name>
<evidence type="ECO:0000313" key="1">
    <source>
        <dbReference type="EMBL" id="BBX85804.1"/>
    </source>
</evidence>
<gene>
    <name evidence="1" type="ORF">MAUB_36770</name>
</gene>
<proteinExistence type="predicted"/>
<protein>
    <recommendedName>
        <fullName evidence="3">Sulfotransferase family protein</fullName>
    </recommendedName>
</protein>
<evidence type="ECO:0008006" key="3">
    <source>
        <dbReference type="Google" id="ProtNLM"/>
    </source>
</evidence>
<dbReference type="InterPro" id="IPR027417">
    <property type="entry name" value="P-loop_NTPase"/>
</dbReference>
<dbReference type="EMBL" id="AP022577">
    <property type="protein sequence ID" value="BBX85804.1"/>
    <property type="molecule type" value="Genomic_DNA"/>
</dbReference>
<keyword evidence="2" id="KW-1185">Reference proteome</keyword>
<sequence>MADGLTVVGVGRSGTSTATALAEIAGLRVPHDVLPADEWNPDGYLESSSLIHFNDRLLAASGQTWLKPRRTDRNSVTEYRCIRRAKKAFHSSFGNRPGWVWKDPRLAMLLPFWDQVLGIQPALVPYRDPVAVAASISRRDNVNLDVALAIWERHSRQMLASVTDRPVLFSDYSLLTQRPESWFRQFIDFCVESGLNVTNAGIDFGARIRRIERPPVHKKPTLQQSELADLICSLDGPHGHFQPIALPDESPDTQQLIDSVQNPRMATRIRATLAMRPKYVVVSIGL</sequence>
<dbReference type="SUPFAM" id="SSF52540">
    <property type="entry name" value="P-loop containing nucleoside triphosphate hydrolases"/>
    <property type="match status" value="1"/>
</dbReference>
<dbReference type="Proteomes" id="UP000465609">
    <property type="component" value="Chromosome"/>
</dbReference>
<organism evidence="1 2">
    <name type="scientific">Mycolicibacterium aubagnense</name>
    <dbReference type="NCBI Taxonomy" id="319707"/>
    <lineage>
        <taxon>Bacteria</taxon>
        <taxon>Bacillati</taxon>
        <taxon>Actinomycetota</taxon>
        <taxon>Actinomycetes</taxon>
        <taxon>Mycobacteriales</taxon>
        <taxon>Mycobacteriaceae</taxon>
        <taxon>Mycolicibacterium</taxon>
    </lineage>
</organism>
<reference evidence="1 2" key="1">
    <citation type="journal article" date="2019" name="Emerg. Microbes Infect.">
        <title>Comprehensive subspecies identification of 175 nontuberculous mycobacteria species based on 7547 genomic profiles.</title>
        <authorList>
            <person name="Matsumoto Y."/>
            <person name="Kinjo T."/>
            <person name="Motooka D."/>
            <person name="Nabeya D."/>
            <person name="Jung N."/>
            <person name="Uechi K."/>
            <person name="Horii T."/>
            <person name="Iida T."/>
            <person name="Fujita J."/>
            <person name="Nakamura S."/>
        </authorList>
    </citation>
    <scope>NUCLEOTIDE SEQUENCE [LARGE SCALE GENOMIC DNA]</scope>
    <source>
        <strain evidence="1 2">JCM 15296</strain>
    </source>
</reference>
<accession>A0ABM7IGK5</accession>